<feature type="compositionally biased region" description="Low complexity" evidence="3">
    <location>
        <begin position="303"/>
        <end position="313"/>
    </location>
</feature>
<dbReference type="PhylomeDB" id="B4M4K2"/>
<feature type="region of interest" description="Disordered" evidence="3">
    <location>
        <begin position="303"/>
        <end position="366"/>
    </location>
</feature>
<gene>
    <name evidence="5" type="primary">Dvir\GJ10218</name>
    <name evidence="5" type="ORF">Dvir_GJ10218</name>
</gene>
<organism evidence="5 6">
    <name type="scientific">Drosophila virilis</name>
    <name type="common">Fruit fly</name>
    <dbReference type="NCBI Taxonomy" id="7244"/>
    <lineage>
        <taxon>Eukaryota</taxon>
        <taxon>Metazoa</taxon>
        <taxon>Ecdysozoa</taxon>
        <taxon>Arthropoda</taxon>
        <taxon>Hexapoda</taxon>
        <taxon>Insecta</taxon>
        <taxon>Pterygota</taxon>
        <taxon>Neoptera</taxon>
        <taxon>Endopterygota</taxon>
        <taxon>Diptera</taxon>
        <taxon>Brachycera</taxon>
        <taxon>Muscomorpha</taxon>
        <taxon>Ephydroidea</taxon>
        <taxon>Drosophilidae</taxon>
        <taxon>Drosophila</taxon>
    </lineage>
</organism>
<feature type="domain" description="Arrestin C-terminal-like" evidence="4">
    <location>
        <begin position="163"/>
        <end position="297"/>
    </location>
</feature>
<protein>
    <recommendedName>
        <fullName evidence="4">Arrestin C-terminal-like domain-containing protein</fullName>
    </recommendedName>
</protein>
<dbReference type="FunCoup" id="B4M4K2">
    <property type="interactions" value="10"/>
</dbReference>
<evidence type="ECO:0000313" key="6">
    <source>
        <dbReference type="Proteomes" id="UP000008792"/>
    </source>
</evidence>
<reference evidence="5 6" key="1">
    <citation type="journal article" date="2007" name="Nature">
        <title>Evolution of genes and genomes on the Drosophila phylogeny.</title>
        <authorList>
            <consortium name="Drosophila 12 Genomes Consortium"/>
            <person name="Clark A.G."/>
            <person name="Eisen M.B."/>
            <person name="Smith D.R."/>
            <person name="Bergman C.M."/>
            <person name="Oliver B."/>
            <person name="Markow T.A."/>
            <person name="Kaufman T.C."/>
            <person name="Kellis M."/>
            <person name="Gelbart W."/>
            <person name="Iyer V.N."/>
            <person name="Pollard D.A."/>
            <person name="Sackton T.B."/>
            <person name="Larracuente A.M."/>
            <person name="Singh N.D."/>
            <person name="Abad J.P."/>
            <person name="Abt D.N."/>
            <person name="Adryan B."/>
            <person name="Aguade M."/>
            <person name="Akashi H."/>
            <person name="Anderson W.W."/>
            <person name="Aquadro C.F."/>
            <person name="Ardell D.H."/>
            <person name="Arguello R."/>
            <person name="Artieri C.G."/>
            <person name="Barbash D.A."/>
            <person name="Barker D."/>
            <person name="Barsanti P."/>
            <person name="Batterham P."/>
            <person name="Batzoglou S."/>
            <person name="Begun D."/>
            <person name="Bhutkar A."/>
            <person name="Blanco E."/>
            <person name="Bosak S.A."/>
            <person name="Bradley R.K."/>
            <person name="Brand A.D."/>
            <person name="Brent M.R."/>
            <person name="Brooks A.N."/>
            <person name="Brown R.H."/>
            <person name="Butlin R.K."/>
            <person name="Caggese C."/>
            <person name="Calvi B.R."/>
            <person name="Bernardo de Carvalho A."/>
            <person name="Caspi A."/>
            <person name="Castrezana S."/>
            <person name="Celniker S.E."/>
            <person name="Chang J.L."/>
            <person name="Chapple C."/>
            <person name="Chatterji S."/>
            <person name="Chinwalla A."/>
            <person name="Civetta A."/>
            <person name="Clifton S.W."/>
            <person name="Comeron J.M."/>
            <person name="Costello J.C."/>
            <person name="Coyne J.A."/>
            <person name="Daub J."/>
            <person name="David R.G."/>
            <person name="Delcher A.L."/>
            <person name="Delehaunty K."/>
            <person name="Do C.B."/>
            <person name="Ebling H."/>
            <person name="Edwards K."/>
            <person name="Eickbush T."/>
            <person name="Evans J.D."/>
            <person name="Filipski A."/>
            <person name="Findeiss S."/>
            <person name="Freyhult E."/>
            <person name="Fulton L."/>
            <person name="Fulton R."/>
            <person name="Garcia A.C."/>
            <person name="Gardiner A."/>
            <person name="Garfield D.A."/>
            <person name="Garvin B.E."/>
            <person name="Gibson G."/>
            <person name="Gilbert D."/>
            <person name="Gnerre S."/>
            <person name="Godfrey J."/>
            <person name="Good R."/>
            <person name="Gotea V."/>
            <person name="Gravely B."/>
            <person name="Greenberg A.J."/>
            <person name="Griffiths-Jones S."/>
            <person name="Gross S."/>
            <person name="Guigo R."/>
            <person name="Gustafson E.A."/>
            <person name="Haerty W."/>
            <person name="Hahn M.W."/>
            <person name="Halligan D.L."/>
            <person name="Halpern A.L."/>
            <person name="Halter G.M."/>
            <person name="Han M.V."/>
            <person name="Heger A."/>
            <person name="Hillier L."/>
            <person name="Hinrichs A.S."/>
            <person name="Holmes I."/>
            <person name="Hoskins R.A."/>
            <person name="Hubisz M.J."/>
            <person name="Hultmark D."/>
            <person name="Huntley M.A."/>
            <person name="Jaffe D.B."/>
            <person name="Jagadeeshan S."/>
            <person name="Jeck W.R."/>
            <person name="Johnson J."/>
            <person name="Jones C.D."/>
            <person name="Jordan W.C."/>
            <person name="Karpen G.H."/>
            <person name="Kataoka E."/>
            <person name="Keightley P.D."/>
            <person name="Kheradpour P."/>
            <person name="Kirkness E.F."/>
            <person name="Koerich L.B."/>
            <person name="Kristiansen K."/>
            <person name="Kudrna D."/>
            <person name="Kulathinal R.J."/>
            <person name="Kumar S."/>
            <person name="Kwok R."/>
            <person name="Lander E."/>
            <person name="Langley C.H."/>
            <person name="Lapoint R."/>
            <person name="Lazzaro B.P."/>
            <person name="Lee S.J."/>
            <person name="Levesque L."/>
            <person name="Li R."/>
            <person name="Lin C.F."/>
            <person name="Lin M.F."/>
            <person name="Lindblad-Toh K."/>
            <person name="Llopart A."/>
            <person name="Long M."/>
            <person name="Low L."/>
            <person name="Lozovsky E."/>
            <person name="Lu J."/>
            <person name="Luo M."/>
            <person name="Machado C.A."/>
            <person name="Makalowski W."/>
            <person name="Marzo M."/>
            <person name="Matsuda M."/>
            <person name="Matzkin L."/>
            <person name="McAllister B."/>
            <person name="McBride C.S."/>
            <person name="McKernan B."/>
            <person name="McKernan K."/>
            <person name="Mendez-Lago M."/>
            <person name="Minx P."/>
            <person name="Mollenhauer M.U."/>
            <person name="Montooth K."/>
            <person name="Mount S.M."/>
            <person name="Mu X."/>
            <person name="Myers E."/>
            <person name="Negre B."/>
            <person name="Newfeld S."/>
            <person name="Nielsen R."/>
            <person name="Noor M.A."/>
            <person name="O'Grady P."/>
            <person name="Pachter L."/>
            <person name="Papaceit M."/>
            <person name="Parisi M.J."/>
            <person name="Parisi M."/>
            <person name="Parts L."/>
            <person name="Pedersen J.S."/>
            <person name="Pesole G."/>
            <person name="Phillippy A.M."/>
            <person name="Ponting C.P."/>
            <person name="Pop M."/>
            <person name="Porcelli D."/>
            <person name="Powell J.R."/>
            <person name="Prohaska S."/>
            <person name="Pruitt K."/>
            <person name="Puig M."/>
            <person name="Quesneville H."/>
            <person name="Ram K.R."/>
            <person name="Rand D."/>
            <person name="Rasmussen M.D."/>
            <person name="Reed L.K."/>
            <person name="Reenan R."/>
            <person name="Reily A."/>
            <person name="Remington K.A."/>
            <person name="Rieger T.T."/>
            <person name="Ritchie M.G."/>
            <person name="Robin C."/>
            <person name="Rogers Y.H."/>
            <person name="Rohde C."/>
            <person name="Rozas J."/>
            <person name="Rubenfield M.J."/>
            <person name="Ruiz A."/>
            <person name="Russo S."/>
            <person name="Salzberg S.L."/>
            <person name="Sanchez-Gracia A."/>
            <person name="Saranga D.J."/>
            <person name="Sato H."/>
            <person name="Schaeffer S.W."/>
            <person name="Schatz M.C."/>
            <person name="Schlenke T."/>
            <person name="Schwartz R."/>
            <person name="Segarra C."/>
            <person name="Singh R.S."/>
            <person name="Sirot L."/>
            <person name="Sirota M."/>
            <person name="Sisneros N.B."/>
            <person name="Smith C.D."/>
            <person name="Smith T.F."/>
            <person name="Spieth J."/>
            <person name="Stage D.E."/>
            <person name="Stark A."/>
            <person name="Stephan W."/>
            <person name="Strausberg R.L."/>
            <person name="Strempel S."/>
            <person name="Sturgill D."/>
            <person name="Sutton G."/>
            <person name="Sutton G.G."/>
            <person name="Tao W."/>
            <person name="Teichmann S."/>
            <person name="Tobari Y.N."/>
            <person name="Tomimura Y."/>
            <person name="Tsolas J.M."/>
            <person name="Valente V.L."/>
            <person name="Venter E."/>
            <person name="Venter J.C."/>
            <person name="Vicario S."/>
            <person name="Vieira F.G."/>
            <person name="Vilella A.J."/>
            <person name="Villasante A."/>
            <person name="Walenz B."/>
            <person name="Wang J."/>
            <person name="Wasserman M."/>
            <person name="Watts T."/>
            <person name="Wilson D."/>
            <person name="Wilson R.K."/>
            <person name="Wing R.A."/>
            <person name="Wolfner M.F."/>
            <person name="Wong A."/>
            <person name="Wong G.K."/>
            <person name="Wu C.I."/>
            <person name="Wu G."/>
            <person name="Yamamoto D."/>
            <person name="Yang H.P."/>
            <person name="Yang S.P."/>
            <person name="Yorke J.A."/>
            <person name="Yoshida K."/>
            <person name="Zdobnov E."/>
            <person name="Zhang P."/>
            <person name="Zhang Y."/>
            <person name="Zimin A.V."/>
            <person name="Baldwin J."/>
            <person name="Abdouelleil A."/>
            <person name="Abdulkadir J."/>
            <person name="Abebe A."/>
            <person name="Abera B."/>
            <person name="Abreu J."/>
            <person name="Acer S.C."/>
            <person name="Aftuck L."/>
            <person name="Alexander A."/>
            <person name="An P."/>
            <person name="Anderson E."/>
            <person name="Anderson S."/>
            <person name="Arachi H."/>
            <person name="Azer M."/>
            <person name="Bachantsang P."/>
            <person name="Barry A."/>
            <person name="Bayul T."/>
            <person name="Berlin A."/>
            <person name="Bessette D."/>
            <person name="Bloom T."/>
            <person name="Blye J."/>
            <person name="Boguslavskiy L."/>
            <person name="Bonnet C."/>
            <person name="Boukhgalter B."/>
            <person name="Bourzgui I."/>
            <person name="Brown A."/>
            <person name="Cahill P."/>
            <person name="Channer S."/>
            <person name="Cheshatsang Y."/>
            <person name="Chuda L."/>
            <person name="Citroen M."/>
            <person name="Collymore A."/>
            <person name="Cooke P."/>
            <person name="Costello M."/>
            <person name="D'Aco K."/>
            <person name="Daza R."/>
            <person name="De Haan G."/>
            <person name="DeGray S."/>
            <person name="DeMaso C."/>
            <person name="Dhargay N."/>
            <person name="Dooley K."/>
            <person name="Dooley E."/>
            <person name="Doricent M."/>
            <person name="Dorje P."/>
            <person name="Dorjee K."/>
            <person name="Dupes A."/>
            <person name="Elong R."/>
            <person name="Falk J."/>
            <person name="Farina A."/>
            <person name="Faro S."/>
            <person name="Ferguson D."/>
            <person name="Fisher S."/>
            <person name="Foley C.D."/>
            <person name="Franke A."/>
            <person name="Friedrich D."/>
            <person name="Gadbois L."/>
            <person name="Gearin G."/>
            <person name="Gearin C.R."/>
            <person name="Giannoukos G."/>
            <person name="Goode T."/>
            <person name="Graham J."/>
            <person name="Grandbois E."/>
            <person name="Grewal S."/>
            <person name="Gyaltsen K."/>
            <person name="Hafez N."/>
            <person name="Hagos B."/>
            <person name="Hall J."/>
            <person name="Henson C."/>
            <person name="Hollinger A."/>
            <person name="Honan T."/>
            <person name="Huard M.D."/>
            <person name="Hughes L."/>
            <person name="Hurhula B."/>
            <person name="Husby M.E."/>
            <person name="Kamat A."/>
            <person name="Kanga B."/>
            <person name="Kashin S."/>
            <person name="Khazanovich D."/>
            <person name="Kisner P."/>
            <person name="Lance K."/>
            <person name="Lara M."/>
            <person name="Lee W."/>
            <person name="Lennon N."/>
            <person name="Letendre F."/>
            <person name="LeVine R."/>
            <person name="Lipovsky A."/>
            <person name="Liu X."/>
            <person name="Liu J."/>
            <person name="Liu S."/>
            <person name="Lokyitsang T."/>
            <person name="Lokyitsang Y."/>
            <person name="Lubonja R."/>
            <person name="Lui A."/>
            <person name="MacDonald P."/>
            <person name="Magnisalis V."/>
            <person name="Maru K."/>
            <person name="Matthews C."/>
            <person name="McCusker W."/>
            <person name="McDonough S."/>
            <person name="Mehta T."/>
            <person name="Meldrim J."/>
            <person name="Meneus L."/>
            <person name="Mihai O."/>
            <person name="Mihalev A."/>
            <person name="Mihova T."/>
            <person name="Mittelman R."/>
            <person name="Mlenga V."/>
            <person name="Montmayeur A."/>
            <person name="Mulrain L."/>
            <person name="Navidi A."/>
            <person name="Naylor J."/>
            <person name="Negash T."/>
            <person name="Nguyen T."/>
            <person name="Nguyen N."/>
            <person name="Nicol R."/>
            <person name="Norbu C."/>
            <person name="Norbu N."/>
            <person name="Novod N."/>
            <person name="O'Neill B."/>
            <person name="Osman S."/>
            <person name="Markiewicz E."/>
            <person name="Oyono O.L."/>
            <person name="Patti C."/>
            <person name="Phunkhang P."/>
            <person name="Pierre F."/>
            <person name="Priest M."/>
            <person name="Raghuraman S."/>
            <person name="Rege F."/>
            <person name="Reyes R."/>
            <person name="Rise C."/>
            <person name="Rogov P."/>
            <person name="Ross K."/>
            <person name="Ryan E."/>
            <person name="Settipalli S."/>
            <person name="Shea T."/>
            <person name="Sherpa N."/>
            <person name="Shi L."/>
            <person name="Shih D."/>
            <person name="Sparrow T."/>
            <person name="Spaulding J."/>
            <person name="Stalker J."/>
            <person name="Stange-Thomann N."/>
            <person name="Stavropoulos S."/>
            <person name="Stone C."/>
            <person name="Strader C."/>
            <person name="Tesfaye S."/>
            <person name="Thomson T."/>
            <person name="Thoulutsang Y."/>
            <person name="Thoulutsang D."/>
            <person name="Topham K."/>
            <person name="Topping I."/>
            <person name="Tsamla T."/>
            <person name="Vassiliev H."/>
            <person name="Vo A."/>
            <person name="Wangchuk T."/>
            <person name="Wangdi T."/>
            <person name="Weiand M."/>
            <person name="Wilkinson J."/>
            <person name="Wilson A."/>
            <person name="Yadav S."/>
            <person name="Young G."/>
            <person name="Yu Q."/>
            <person name="Zembek L."/>
            <person name="Zhong D."/>
            <person name="Zimmer A."/>
            <person name="Zwirko Z."/>
            <person name="Jaffe D.B."/>
            <person name="Alvarez P."/>
            <person name="Brockman W."/>
            <person name="Butler J."/>
            <person name="Chin C."/>
            <person name="Gnerre S."/>
            <person name="Grabherr M."/>
            <person name="Kleber M."/>
            <person name="Mauceli E."/>
            <person name="MacCallum I."/>
        </authorList>
    </citation>
    <scope>NUCLEOTIDE SEQUENCE [LARGE SCALE GENOMIC DNA]</scope>
    <source>
        <strain evidence="6">Tucson 15010-1051.87</strain>
    </source>
</reference>
<evidence type="ECO:0000313" key="5">
    <source>
        <dbReference type="EMBL" id="EDW59563.1"/>
    </source>
</evidence>
<dbReference type="OMA" id="YIVFIHY"/>
<dbReference type="InterPro" id="IPR014752">
    <property type="entry name" value="Arrestin-like_C"/>
</dbReference>
<dbReference type="InterPro" id="IPR050357">
    <property type="entry name" value="Arrestin_domain-protein"/>
</dbReference>
<dbReference type="GO" id="GO:0005737">
    <property type="term" value="C:cytoplasm"/>
    <property type="evidence" value="ECO:0007669"/>
    <property type="project" value="TreeGrafter"/>
</dbReference>
<dbReference type="eggNOG" id="KOG3780">
    <property type="taxonomic scope" value="Eukaryota"/>
</dbReference>
<dbReference type="InterPro" id="IPR011022">
    <property type="entry name" value="Arrestin_C-like"/>
</dbReference>
<dbReference type="InterPro" id="IPR014756">
    <property type="entry name" value="Ig_E-set"/>
</dbReference>
<keyword evidence="6" id="KW-1185">Reference proteome</keyword>
<dbReference type="PANTHER" id="PTHR11188:SF167">
    <property type="entry name" value="ARRESTIN C-TERMINAL-LIKE DOMAIN-CONTAINING PROTEIN-RELATED"/>
    <property type="match status" value="1"/>
</dbReference>
<accession>B4M4K2</accession>
<dbReference type="PANTHER" id="PTHR11188">
    <property type="entry name" value="ARRESTIN DOMAIN CONTAINING PROTEIN"/>
    <property type="match status" value="1"/>
</dbReference>
<evidence type="ECO:0000256" key="1">
    <source>
        <dbReference type="ARBA" id="ARBA00005298"/>
    </source>
</evidence>
<sequence length="477" mass="53876">MPTTCVFQLDRLNPVYNSGEYISGRILLRTDKVKRVNAVYVTLEGEAKVQWSMSGKTETSNYSGHQQYLHTRTNVFDNSLFRAGVHVYVLTLRIPPDCPSTCKGPYGYIAYNISLTIDKPWGFDEIFRKPIMVVQTLDLNYNSEFALPVKDENIKYLCHWPCISGPISSSLALPASGFTPLQEVPFSVEVDNQSPHYDIIGLEVSIKQHFVFLSRKPVKRNFYTKTLCKDIITDRTLRLSKRVYESSICVPMDTARSTLNPNYIVFLHYTLQVKLKTGYFHYDTDLSVPIVVGTTPLQHLRATVRTQQPARRTTTPERQRLIERVQPRPATVEEETPQETEAAADETHQVVEDDEPPSYDSCLPPSFSFATLGGSQPTLESQPRIHLPKFPGFSTFIGAAPAHDLNLEDSGLDMHYYRSYGSLDTDQTGRSLDTFGSLCGPIFDPSETEQQEQLAVLDVTAQVHQPVPLQTQAEHQF</sequence>
<dbReference type="OrthoDB" id="7785529at2759"/>
<dbReference type="InParanoid" id="B4M4K2"/>
<dbReference type="GO" id="GO:0015031">
    <property type="term" value="P:protein transport"/>
    <property type="evidence" value="ECO:0007669"/>
    <property type="project" value="TreeGrafter"/>
</dbReference>
<proteinExistence type="inferred from homology"/>
<evidence type="ECO:0000256" key="2">
    <source>
        <dbReference type="ARBA" id="ARBA00022606"/>
    </source>
</evidence>
<dbReference type="Proteomes" id="UP000008792">
    <property type="component" value="Unassembled WGS sequence"/>
</dbReference>
<dbReference type="KEGG" id="dvi:6632736"/>
<dbReference type="SUPFAM" id="SSF81296">
    <property type="entry name" value="E set domains"/>
    <property type="match status" value="2"/>
</dbReference>
<feature type="compositionally biased region" description="Acidic residues" evidence="3">
    <location>
        <begin position="332"/>
        <end position="344"/>
    </location>
</feature>
<dbReference type="Gene3D" id="2.60.40.640">
    <property type="match status" value="2"/>
</dbReference>
<name>B4M4K2_DROVI</name>
<feature type="compositionally biased region" description="Basic and acidic residues" evidence="3">
    <location>
        <begin position="314"/>
        <end position="326"/>
    </location>
</feature>
<evidence type="ECO:0000259" key="4">
    <source>
        <dbReference type="SMART" id="SM01017"/>
    </source>
</evidence>
<dbReference type="InterPro" id="IPR011021">
    <property type="entry name" value="Arrestin-like_N"/>
</dbReference>
<dbReference type="SMART" id="SM01017">
    <property type="entry name" value="Arrestin_C"/>
    <property type="match status" value="1"/>
</dbReference>
<dbReference type="AlphaFoldDB" id="B4M4K2"/>
<dbReference type="HOGENOM" id="CLU_039221_0_1_1"/>
<dbReference type="EMBL" id="CH940652">
    <property type="protein sequence ID" value="EDW59563.1"/>
    <property type="molecule type" value="Genomic_DNA"/>
</dbReference>
<dbReference type="STRING" id="7244.B4M4K2"/>
<dbReference type="Pfam" id="PF02752">
    <property type="entry name" value="Arrestin_C"/>
    <property type="match status" value="1"/>
</dbReference>
<comment type="similarity">
    <text evidence="1">Belongs to the arrestin family.</text>
</comment>
<evidence type="ECO:0000256" key="3">
    <source>
        <dbReference type="SAM" id="MobiDB-lite"/>
    </source>
</evidence>
<keyword evidence="2" id="KW-0716">Sensory transduction</keyword>
<dbReference type="Pfam" id="PF00339">
    <property type="entry name" value="Arrestin_N"/>
    <property type="match status" value="1"/>
</dbReference>